<organism evidence="2">
    <name type="scientific">Hydrodictyon reticulatum</name>
    <name type="common">Water net</name>
    <name type="synonym">Conferva reticulatum</name>
    <dbReference type="NCBI Taxonomy" id="3107"/>
    <lineage>
        <taxon>Eukaryota</taxon>
        <taxon>Viridiplantae</taxon>
        <taxon>Chlorophyta</taxon>
        <taxon>core chlorophytes</taxon>
        <taxon>Chlorophyceae</taxon>
        <taxon>CS clade</taxon>
        <taxon>Sphaeropleales</taxon>
        <taxon>Hydrodictyaceae</taxon>
        <taxon>Hydrodictyon</taxon>
    </lineage>
</organism>
<dbReference type="CDD" id="cd01651">
    <property type="entry name" value="RT_G2_intron"/>
    <property type="match status" value="1"/>
</dbReference>
<dbReference type="PROSITE" id="PS50878">
    <property type="entry name" value="RT_POL"/>
    <property type="match status" value="1"/>
</dbReference>
<keyword evidence="2" id="KW-0934">Plastid</keyword>
<geneLocation type="chloroplast" evidence="2"/>
<dbReference type="InterPro" id="IPR002711">
    <property type="entry name" value="HNH"/>
</dbReference>
<dbReference type="Pfam" id="PF13655">
    <property type="entry name" value="RVT_N"/>
    <property type="match status" value="1"/>
</dbReference>
<keyword evidence="2" id="KW-0150">Chloroplast</keyword>
<protein>
    <recommendedName>
        <fullName evidence="1">Reverse transcriptase domain-containing protein</fullName>
    </recommendedName>
</protein>
<dbReference type="EMBL" id="KY114065">
    <property type="protein sequence ID" value="AQU64508.1"/>
    <property type="molecule type" value="Genomic_DNA"/>
</dbReference>
<gene>
    <name evidence="2" type="primary">orf598</name>
</gene>
<dbReference type="InterPro" id="IPR043502">
    <property type="entry name" value="DNA/RNA_pol_sf"/>
</dbReference>
<dbReference type="InterPro" id="IPR051083">
    <property type="entry name" value="GrpII_Intron_Splice-Mob/Def"/>
</dbReference>
<dbReference type="Pfam" id="PF00078">
    <property type="entry name" value="RVT_1"/>
    <property type="match status" value="1"/>
</dbReference>
<evidence type="ECO:0000259" key="1">
    <source>
        <dbReference type="PROSITE" id="PS50878"/>
    </source>
</evidence>
<dbReference type="GO" id="GO:0004519">
    <property type="term" value="F:endonuclease activity"/>
    <property type="evidence" value="ECO:0007669"/>
    <property type="project" value="InterPro"/>
</dbReference>
<proteinExistence type="predicted"/>
<dbReference type="InterPro" id="IPR000477">
    <property type="entry name" value="RT_dom"/>
</dbReference>
<dbReference type="SMART" id="SM00507">
    <property type="entry name" value="HNHc"/>
    <property type="match status" value="1"/>
</dbReference>
<dbReference type="RefSeq" id="YP_009364123.1">
    <property type="nucleotide sequence ID" value="NC_034655.1"/>
</dbReference>
<dbReference type="GeneID" id="32880240"/>
<dbReference type="CDD" id="cd00085">
    <property type="entry name" value="HNHc"/>
    <property type="match status" value="1"/>
</dbReference>
<dbReference type="GO" id="GO:0008270">
    <property type="term" value="F:zinc ion binding"/>
    <property type="evidence" value="ECO:0007669"/>
    <property type="project" value="InterPro"/>
</dbReference>
<evidence type="ECO:0000313" key="2">
    <source>
        <dbReference type="EMBL" id="AQU64508.1"/>
    </source>
</evidence>
<dbReference type="InterPro" id="IPR013597">
    <property type="entry name" value="Mat_intron_G2"/>
</dbReference>
<accession>A0A1W5RMS4</accession>
<dbReference type="PANTHER" id="PTHR34047">
    <property type="entry name" value="NUCLEAR INTRON MATURASE 1, MITOCHONDRIAL-RELATED"/>
    <property type="match status" value="1"/>
</dbReference>
<reference evidence="2" key="1">
    <citation type="journal article" date="2017" name="PeerJ">
        <title>lastomes of the green algae Hydrodictyon reticulatum and Pediastrum duplex (Sphaeropleales, Chlorophyceae).</title>
        <authorList>
            <person name="McManus H.A."/>
            <person name="Sanchez D."/>
            <person name="Karol K.G."/>
        </authorList>
    </citation>
    <scope>NUCLEOTIDE SEQUENCE</scope>
</reference>
<dbReference type="Gene3D" id="1.10.30.50">
    <property type="match status" value="1"/>
</dbReference>
<dbReference type="Pfam" id="PF08388">
    <property type="entry name" value="GIIM"/>
    <property type="match status" value="1"/>
</dbReference>
<dbReference type="GO" id="GO:0003676">
    <property type="term" value="F:nucleic acid binding"/>
    <property type="evidence" value="ECO:0007669"/>
    <property type="project" value="InterPro"/>
</dbReference>
<sequence length="598" mass="69163">MLKSNDKSNERWNDLPWKEIEKEVWQQQLQIYKATRDGNIQLTRKLQKRLVNSYKAKLLAVKRGTQDNRGRKTSGIDKKVADTSCTRFQLVNNLAIASPALPLGRVWIPKPGRTEKTPLGIPTIRDRALQALLKLAIEPEWEAKFEPNSYGFRPGRSCHDATKAIAQFLHQKPRYVLNANIAKCFDKIDHEKLLDKLGYTGSFRRQILFWLKSGVLDKNVFSETDAGTPQGDEICALLANIALHGLEEYLTEFIQTLKIPDTGRAKRRWMEKSRKISSFGIIRYADNFVVLHEQKWVVLALKTEVIRFLKSIGLELSETKTCLTHTLTLQNDDTKEEGFDGNIGFDFLGFTFRHFHSKYCSAFDSKGRSLGHKLLIYPSKEKCQLHRKKLHEIIFKQGKALSQEALIKKLNPVISGWSRYFGVSDANSMHILSKMDQVLFLQLQRWAYRRSKKGKKESVNKYWRKIKNRNWVFATENETLVRHSDYSNPIRQYVKVKSDSSPFNGETIYWKKRLRTNPLLSIRVSKLLSLQQGKCKFCNATFKDGDIMEVDHIIPTAHGGKDYYNNLQLLHGHCHDTKTAQDRVKYSQTLLRESKISE</sequence>
<dbReference type="AlphaFoldDB" id="A0A1W5RMS4"/>
<dbReference type="InterPro" id="IPR025960">
    <property type="entry name" value="RVT_N"/>
</dbReference>
<name>A0A1W5RMS4_HYDRE</name>
<dbReference type="Pfam" id="PF01844">
    <property type="entry name" value="HNH"/>
    <property type="match status" value="1"/>
</dbReference>
<dbReference type="InterPro" id="IPR003615">
    <property type="entry name" value="HNH_nuc"/>
</dbReference>
<feature type="domain" description="Reverse transcriptase" evidence="1">
    <location>
        <begin position="42"/>
        <end position="352"/>
    </location>
</feature>
<dbReference type="PANTHER" id="PTHR34047:SF10">
    <property type="entry name" value="GROUP II INTRON-ASSOCIATED OPEN READING FRAME"/>
    <property type="match status" value="1"/>
</dbReference>
<dbReference type="SUPFAM" id="SSF56672">
    <property type="entry name" value="DNA/RNA polymerases"/>
    <property type="match status" value="1"/>
</dbReference>